<proteinExistence type="predicted"/>
<dbReference type="CDD" id="cd04240">
    <property type="entry name" value="AAK_UC"/>
    <property type="match status" value="1"/>
</dbReference>
<gene>
    <name evidence="2" type="ordered locus">MTH_1698</name>
</gene>
<dbReference type="AlphaFoldDB" id="O27733"/>
<protein>
    <submittedName>
        <fullName evidence="2">Delta 1-pyrroline-5-carboxylate synthetase</fullName>
    </submittedName>
</protein>
<dbReference type="EMBL" id="AE000666">
    <property type="protein sequence ID" value="AAB86170.1"/>
    <property type="molecule type" value="Genomic_DNA"/>
</dbReference>
<dbReference type="EnsemblBacteria" id="AAB86170">
    <property type="protein sequence ID" value="AAB86170"/>
    <property type="gene ID" value="MTH_1698"/>
</dbReference>
<dbReference type="KEGG" id="mth:MTH_1698"/>
<evidence type="ECO:0000313" key="2">
    <source>
        <dbReference type="EMBL" id="AAB86170.1"/>
    </source>
</evidence>
<dbReference type="Proteomes" id="UP000005223">
    <property type="component" value="Chromosome"/>
</dbReference>
<dbReference type="FunCoup" id="O27733">
    <property type="interactions" value="91"/>
</dbReference>
<dbReference type="PATRIC" id="fig|187420.15.peg.1658"/>
<feature type="domain" description="Aspartate/glutamate/uridylate kinase" evidence="1">
    <location>
        <begin position="15"/>
        <end position="200"/>
    </location>
</feature>
<name>O27733_METTH</name>
<evidence type="ECO:0000313" key="3">
    <source>
        <dbReference type="Proteomes" id="UP000005223"/>
    </source>
</evidence>
<dbReference type="PaxDb" id="187420-MTH_1698"/>
<dbReference type="STRING" id="187420.MTH_1698"/>
<sequence length="228" mass="24749">MRSFQQINQVFTMEWVVKIGGSLFPEHAAALLESLEGTGAAVVCGGGAFADMVRYHDRKFGFSDTANHEAAIMCMDITGRLISDLVESAVPVRTVTDCREAIKRGLTPVILPSGLLRYTDPAEHSWRVTSDSLSLMIAHMLKAKLLIATDVDGIYTERPPASDAKLINDISAKDLLSFGETSVDEALPELLIELKSDCYVVNGKYPSRVLSILRAGASECVCTVIRGD</sequence>
<dbReference type="PIR" id="A69094">
    <property type="entry name" value="A69094"/>
</dbReference>
<reference evidence="2 3" key="1">
    <citation type="journal article" date="1997" name="J. Bacteriol.">
        <title>Complete genome sequence of Methanobacterium thermoautotrophicum deltaH: functional analysis and comparative genomics.</title>
        <authorList>
            <person name="Smith D.R."/>
            <person name="Doucette-Stamm L.A."/>
            <person name="Deloughery C."/>
            <person name="Lee H.-M."/>
            <person name="Dubois J."/>
            <person name="Aldredge T."/>
            <person name="Bashirzadeh R."/>
            <person name="Blakely D."/>
            <person name="Cook R."/>
            <person name="Gilbert K."/>
            <person name="Harrison D."/>
            <person name="Hoang L."/>
            <person name="Keagle P."/>
            <person name="Lumm W."/>
            <person name="Pothier B."/>
            <person name="Qiu D."/>
            <person name="Spadafora R."/>
            <person name="Vicare R."/>
            <person name="Wang Y."/>
            <person name="Wierzbowski J."/>
            <person name="Gibson R."/>
            <person name="Jiwani N."/>
            <person name="Caruso A."/>
            <person name="Bush D."/>
            <person name="Safer H."/>
            <person name="Patwell D."/>
            <person name="Prabhakar S."/>
            <person name="McDougall S."/>
            <person name="Shimer G."/>
            <person name="Goyal A."/>
            <person name="Pietrovski S."/>
            <person name="Church G.M."/>
            <person name="Daniels C.J."/>
            <person name="Mao J.-i."/>
            <person name="Rice P."/>
            <person name="Nolling J."/>
            <person name="Reeve J.N."/>
        </authorList>
    </citation>
    <scope>NUCLEOTIDE SEQUENCE [LARGE SCALE GENOMIC DNA]</scope>
    <source>
        <strain evidence="3">ATCC 29096 / DSM 1053 / JCM 10044 / NBRC 100330 / Delta H</strain>
    </source>
</reference>
<dbReference type="Gene3D" id="3.40.1160.10">
    <property type="entry name" value="Acetylglutamate kinase-like"/>
    <property type="match status" value="1"/>
</dbReference>
<keyword evidence="3" id="KW-1185">Reference proteome</keyword>
<dbReference type="HOGENOM" id="CLU_089197_0_0_2"/>
<dbReference type="InterPro" id="IPR001048">
    <property type="entry name" value="Asp/Glu/Uridylate_kinase"/>
</dbReference>
<organism evidence="2 3">
    <name type="scientific">Methanothermobacter thermautotrophicus (strain ATCC 29096 / DSM 1053 / JCM 10044 / NBRC 100330 / Delta H)</name>
    <name type="common">Methanobacterium thermoautotrophicum</name>
    <dbReference type="NCBI Taxonomy" id="187420"/>
    <lineage>
        <taxon>Archaea</taxon>
        <taxon>Methanobacteriati</taxon>
        <taxon>Methanobacteriota</taxon>
        <taxon>Methanomada group</taxon>
        <taxon>Methanobacteria</taxon>
        <taxon>Methanobacteriales</taxon>
        <taxon>Methanobacteriaceae</taxon>
        <taxon>Methanothermobacter</taxon>
    </lineage>
</organism>
<accession>O27733</accession>
<evidence type="ECO:0000259" key="1">
    <source>
        <dbReference type="Pfam" id="PF00696"/>
    </source>
</evidence>
<dbReference type="SUPFAM" id="SSF53633">
    <property type="entry name" value="Carbamate kinase-like"/>
    <property type="match status" value="1"/>
</dbReference>
<dbReference type="InParanoid" id="O27733"/>
<dbReference type="InterPro" id="IPR011375">
    <property type="entry name" value="MfnE"/>
</dbReference>
<dbReference type="PIRSF" id="PIRSF004857">
    <property type="entry name" value="Kin_aa_kin"/>
    <property type="match status" value="1"/>
</dbReference>
<dbReference type="Pfam" id="PF00696">
    <property type="entry name" value="AA_kinase"/>
    <property type="match status" value="1"/>
</dbReference>
<dbReference type="InterPro" id="IPR036393">
    <property type="entry name" value="AceGlu_kinase-like_sf"/>
</dbReference>